<organism evidence="1 2">
    <name type="scientific">Chiloscyllium punctatum</name>
    <name type="common">Brownbanded bambooshark</name>
    <name type="synonym">Hemiscyllium punctatum</name>
    <dbReference type="NCBI Taxonomy" id="137246"/>
    <lineage>
        <taxon>Eukaryota</taxon>
        <taxon>Metazoa</taxon>
        <taxon>Chordata</taxon>
        <taxon>Craniata</taxon>
        <taxon>Vertebrata</taxon>
        <taxon>Chondrichthyes</taxon>
        <taxon>Elasmobranchii</taxon>
        <taxon>Galeomorphii</taxon>
        <taxon>Galeoidea</taxon>
        <taxon>Orectolobiformes</taxon>
        <taxon>Hemiscylliidae</taxon>
        <taxon>Chiloscyllium</taxon>
    </lineage>
</organism>
<comment type="caution">
    <text evidence="1">The sequence shown here is derived from an EMBL/GenBank/DDBJ whole genome shotgun (WGS) entry which is preliminary data.</text>
</comment>
<dbReference type="EMBL" id="BEZZ01027051">
    <property type="protein sequence ID" value="GCC39752.1"/>
    <property type="molecule type" value="Genomic_DNA"/>
</dbReference>
<sequence>MPRHSGNTAITKDSKRMLKYAFGTPTDDVYLHTRLDRRLFSLSRLRAKTKAHKVLIRDMMFADDAALATRSEEQLQCQRLMDSFSRACQDFSLKKTNVLGQDIEQAPAITINNYELEVVHEFTYLGSTITISLSLDSEINRQIGRAASIIVRLTKRFWENGKLTTHTKVAVYRACTSTHCFTAVTPGASTPDKID</sequence>
<dbReference type="PANTHER" id="PTHR47027">
    <property type="entry name" value="REVERSE TRANSCRIPTASE DOMAIN-CONTAINING PROTEIN"/>
    <property type="match status" value="1"/>
</dbReference>
<protein>
    <recommendedName>
        <fullName evidence="3">Reverse transcriptase domain-containing protein</fullName>
    </recommendedName>
</protein>
<proteinExistence type="predicted"/>
<feature type="non-terminal residue" evidence="1">
    <location>
        <position position="195"/>
    </location>
</feature>
<evidence type="ECO:0000313" key="2">
    <source>
        <dbReference type="Proteomes" id="UP000287033"/>
    </source>
</evidence>
<evidence type="ECO:0000313" key="1">
    <source>
        <dbReference type="EMBL" id="GCC39752.1"/>
    </source>
</evidence>
<dbReference type="AlphaFoldDB" id="A0A401TAW4"/>
<gene>
    <name evidence="1" type="ORF">chiPu_0023792</name>
</gene>
<dbReference type="PANTHER" id="PTHR47027:SF20">
    <property type="entry name" value="REVERSE TRANSCRIPTASE-LIKE PROTEIN WITH RNA-DIRECTED DNA POLYMERASE DOMAIN"/>
    <property type="match status" value="1"/>
</dbReference>
<dbReference type="OMA" id="AITINNY"/>
<dbReference type="OrthoDB" id="410381at2759"/>
<dbReference type="STRING" id="137246.A0A401TAW4"/>
<evidence type="ECO:0008006" key="3">
    <source>
        <dbReference type="Google" id="ProtNLM"/>
    </source>
</evidence>
<reference evidence="1 2" key="1">
    <citation type="journal article" date="2018" name="Nat. Ecol. Evol.">
        <title>Shark genomes provide insights into elasmobranch evolution and the origin of vertebrates.</title>
        <authorList>
            <person name="Hara Y"/>
            <person name="Yamaguchi K"/>
            <person name="Onimaru K"/>
            <person name="Kadota M"/>
            <person name="Koyanagi M"/>
            <person name="Keeley SD"/>
            <person name="Tatsumi K"/>
            <person name="Tanaka K"/>
            <person name="Motone F"/>
            <person name="Kageyama Y"/>
            <person name="Nozu R"/>
            <person name="Adachi N"/>
            <person name="Nishimura O"/>
            <person name="Nakagawa R"/>
            <person name="Tanegashima C"/>
            <person name="Kiyatake I"/>
            <person name="Matsumoto R"/>
            <person name="Murakumo K"/>
            <person name="Nishida K"/>
            <person name="Terakita A"/>
            <person name="Kuratani S"/>
            <person name="Sato K"/>
            <person name="Hyodo S Kuraku.S."/>
        </authorList>
    </citation>
    <scope>NUCLEOTIDE SEQUENCE [LARGE SCALE GENOMIC DNA]</scope>
</reference>
<keyword evidence="2" id="KW-1185">Reference proteome</keyword>
<accession>A0A401TAW4</accession>
<name>A0A401TAW4_CHIPU</name>
<dbReference type="Proteomes" id="UP000287033">
    <property type="component" value="Unassembled WGS sequence"/>
</dbReference>